<comment type="caution">
    <text evidence="1">The sequence shown here is derived from an EMBL/GenBank/DDBJ whole genome shotgun (WGS) entry which is preliminary data.</text>
</comment>
<gene>
    <name evidence="1" type="ORF">H2204_001663</name>
</gene>
<keyword evidence="2" id="KW-1185">Reference proteome</keyword>
<dbReference type="AlphaFoldDB" id="A0AA39D3A0"/>
<proteinExistence type="predicted"/>
<organism evidence="1 2">
    <name type="scientific">Knufia peltigerae</name>
    <dbReference type="NCBI Taxonomy" id="1002370"/>
    <lineage>
        <taxon>Eukaryota</taxon>
        <taxon>Fungi</taxon>
        <taxon>Dikarya</taxon>
        <taxon>Ascomycota</taxon>
        <taxon>Pezizomycotina</taxon>
        <taxon>Eurotiomycetes</taxon>
        <taxon>Chaetothyriomycetidae</taxon>
        <taxon>Chaetothyriales</taxon>
        <taxon>Trichomeriaceae</taxon>
        <taxon>Knufia</taxon>
    </lineage>
</organism>
<evidence type="ECO:0000313" key="1">
    <source>
        <dbReference type="EMBL" id="KAJ9644311.1"/>
    </source>
</evidence>
<dbReference type="EMBL" id="JAPDRN010000006">
    <property type="protein sequence ID" value="KAJ9644311.1"/>
    <property type="molecule type" value="Genomic_DNA"/>
</dbReference>
<protein>
    <submittedName>
        <fullName evidence="1">Uncharacterized protein</fullName>
    </submittedName>
</protein>
<evidence type="ECO:0000313" key="2">
    <source>
        <dbReference type="Proteomes" id="UP001172681"/>
    </source>
</evidence>
<sequence length="471" mass="53663">MSGLISLGIQLGESAMKLKRIYHAARDAPAIIQMLLLDLETMALALGQLENHRQHDNHGEELLVRCISRCQQCTQEVRLVVEKLERSLEKHFRLPGRLYSAFKERGVKDLLDDLERAKTSMHIAYTMYIHAEQQRRDREHQALLVGLREQVLEGSATISQQLSVLVGPSIQLMQIETSLINKTTINSRDLSHSRDQDDGRQVSIARMTRRKKDKPYFRTCFRFPSWLSSRIWNVALLSAQGRWNFEIKTWRIVPKDSLVFRYCQSGNLAGLQRLIGSEQASALDITGGSIDGYARPWSLLESFRASPEEMYKLFMEDPEFCPDVADMAMGVQPPWLTFCPSPRCLDLVLSHLGPEFLGLSADTKLDMALELEFLEPAGFLEFIGLQQYDNSLVCLRSIDGESILHLVASYLNGAKHRHCAWFHFGVDLLRHGADPHAVSNRWILLDGFARTPLIHLLRYDLYSNFTPAGLE</sequence>
<reference evidence="1" key="1">
    <citation type="submission" date="2022-10" db="EMBL/GenBank/DDBJ databases">
        <title>Culturing micro-colonial fungi from biological soil crusts in the Mojave desert and describing Neophaeococcomyces mojavensis, and introducing the new genera and species Taxawa tesnikishii.</title>
        <authorList>
            <person name="Kurbessoian T."/>
            <person name="Stajich J.E."/>
        </authorList>
    </citation>
    <scope>NUCLEOTIDE SEQUENCE</scope>
    <source>
        <strain evidence="1">TK_35</strain>
    </source>
</reference>
<name>A0AA39D3A0_9EURO</name>
<dbReference type="Proteomes" id="UP001172681">
    <property type="component" value="Unassembled WGS sequence"/>
</dbReference>
<accession>A0AA39D3A0</accession>